<evidence type="ECO:0000313" key="1">
    <source>
        <dbReference type="EMBL" id="KAK7307146.1"/>
    </source>
</evidence>
<dbReference type="InterPro" id="IPR036259">
    <property type="entry name" value="MFS_trans_sf"/>
</dbReference>
<evidence type="ECO:0000313" key="2">
    <source>
        <dbReference type="Proteomes" id="UP001367508"/>
    </source>
</evidence>
<sequence>MGNINAIDIHNNCTPVIGAAVVDASIGKFRTIAMESFATLVTIGTGGIKPCTIPFAIDQFDTTSPEGKEWIIVFLAATRIYIYVPAEGNIFSSIAQVYKKHHLQNPVFKQSYSIQDNEIDPQGQVTNSWRLCGIQQVEEVKYLIKMMPISASGILCLIPNVSQATKNGLAPRTPLSNSHCIIPCSVHRHMALMLYERLVQPALAKITKQEEGL</sequence>
<protein>
    <submittedName>
        <fullName evidence="1">Uncharacterized protein</fullName>
    </submittedName>
</protein>
<dbReference type="PANTHER" id="PTHR11654">
    <property type="entry name" value="OLIGOPEPTIDE TRANSPORTER-RELATED"/>
    <property type="match status" value="1"/>
</dbReference>
<keyword evidence="2" id="KW-1185">Reference proteome</keyword>
<dbReference type="Proteomes" id="UP001367508">
    <property type="component" value="Unassembled WGS sequence"/>
</dbReference>
<accession>A0AAN9PQW4</accession>
<dbReference type="Gene3D" id="1.20.1250.20">
    <property type="entry name" value="MFS general substrate transporter like domains"/>
    <property type="match status" value="2"/>
</dbReference>
<reference evidence="1 2" key="1">
    <citation type="submission" date="2024-01" db="EMBL/GenBank/DDBJ databases">
        <title>The genomes of 5 underutilized Papilionoideae crops provide insights into root nodulation and disease resistanc.</title>
        <authorList>
            <person name="Jiang F."/>
        </authorList>
    </citation>
    <scope>NUCLEOTIDE SEQUENCE [LARGE SCALE GENOMIC DNA]</scope>
    <source>
        <strain evidence="1">LVBAO_FW01</strain>
        <tissue evidence="1">Leaves</tissue>
    </source>
</reference>
<proteinExistence type="predicted"/>
<gene>
    <name evidence="1" type="ORF">VNO77_39958</name>
</gene>
<comment type="caution">
    <text evidence="1">The sequence shown here is derived from an EMBL/GenBank/DDBJ whole genome shotgun (WGS) entry which is preliminary data.</text>
</comment>
<dbReference type="EMBL" id="JAYMYQ010000010">
    <property type="protein sequence ID" value="KAK7307146.1"/>
    <property type="molecule type" value="Genomic_DNA"/>
</dbReference>
<name>A0AAN9PQW4_CANGL</name>
<organism evidence="1 2">
    <name type="scientific">Canavalia gladiata</name>
    <name type="common">Sword bean</name>
    <name type="synonym">Dolichos gladiatus</name>
    <dbReference type="NCBI Taxonomy" id="3824"/>
    <lineage>
        <taxon>Eukaryota</taxon>
        <taxon>Viridiplantae</taxon>
        <taxon>Streptophyta</taxon>
        <taxon>Embryophyta</taxon>
        <taxon>Tracheophyta</taxon>
        <taxon>Spermatophyta</taxon>
        <taxon>Magnoliopsida</taxon>
        <taxon>eudicotyledons</taxon>
        <taxon>Gunneridae</taxon>
        <taxon>Pentapetalae</taxon>
        <taxon>rosids</taxon>
        <taxon>fabids</taxon>
        <taxon>Fabales</taxon>
        <taxon>Fabaceae</taxon>
        <taxon>Papilionoideae</taxon>
        <taxon>50 kb inversion clade</taxon>
        <taxon>NPAAA clade</taxon>
        <taxon>indigoferoid/millettioid clade</taxon>
        <taxon>Phaseoleae</taxon>
        <taxon>Canavalia</taxon>
    </lineage>
</organism>
<dbReference type="AlphaFoldDB" id="A0AAN9PQW4"/>